<keyword evidence="3" id="KW-1185">Reference proteome</keyword>
<evidence type="ECO:0000313" key="3">
    <source>
        <dbReference type="Proteomes" id="UP000275078"/>
    </source>
</evidence>
<feature type="region of interest" description="Disordered" evidence="1">
    <location>
        <begin position="29"/>
        <end position="48"/>
    </location>
</feature>
<reference evidence="2 3" key="1">
    <citation type="journal article" date="2018" name="Nat. Ecol. Evol.">
        <title>Pezizomycetes genomes reveal the molecular basis of ectomycorrhizal truffle lifestyle.</title>
        <authorList>
            <person name="Murat C."/>
            <person name="Payen T."/>
            <person name="Noel B."/>
            <person name="Kuo A."/>
            <person name="Morin E."/>
            <person name="Chen J."/>
            <person name="Kohler A."/>
            <person name="Krizsan K."/>
            <person name="Balestrini R."/>
            <person name="Da Silva C."/>
            <person name="Montanini B."/>
            <person name="Hainaut M."/>
            <person name="Levati E."/>
            <person name="Barry K.W."/>
            <person name="Belfiori B."/>
            <person name="Cichocki N."/>
            <person name="Clum A."/>
            <person name="Dockter R.B."/>
            <person name="Fauchery L."/>
            <person name="Guy J."/>
            <person name="Iotti M."/>
            <person name="Le Tacon F."/>
            <person name="Lindquist E.A."/>
            <person name="Lipzen A."/>
            <person name="Malagnac F."/>
            <person name="Mello A."/>
            <person name="Molinier V."/>
            <person name="Miyauchi S."/>
            <person name="Poulain J."/>
            <person name="Riccioni C."/>
            <person name="Rubini A."/>
            <person name="Sitrit Y."/>
            <person name="Splivallo R."/>
            <person name="Traeger S."/>
            <person name="Wang M."/>
            <person name="Zifcakova L."/>
            <person name="Wipf D."/>
            <person name="Zambonelli A."/>
            <person name="Paolocci F."/>
            <person name="Nowrousian M."/>
            <person name="Ottonello S."/>
            <person name="Baldrian P."/>
            <person name="Spatafora J.W."/>
            <person name="Henrissat B."/>
            <person name="Nagy L.G."/>
            <person name="Aury J.M."/>
            <person name="Wincker P."/>
            <person name="Grigoriev I.V."/>
            <person name="Bonfante P."/>
            <person name="Martin F.M."/>
        </authorList>
    </citation>
    <scope>NUCLEOTIDE SEQUENCE [LARGE SCALE GENOMIC DNA]</scope>
    <source>
        <strain evidence="2 3">RN42</strain>
    </source>
</reference>
<sequence>MASQQFPEAQSEHCSVHPPPLINSHSRYQKTAFPVPPPNPPEQNSTFIPPTPTHRLITELAPLTRKTTVILGVHFRLIPNVTMRARAYDTSCSAEVIGLNTTSTTYLRLHLENDTNQWFILEGIYIPTGPQFVPLLRLLSLWPVYGFVGYEGPAVEVPKWIGENGNCEECVPWLHEAWECPVQVGTRCCPSCGSIPRKSPCCRDAAQVSGITIEMVEAIRRGTMLYTYYPNRWTEEFVVSIWWIEHRLILHQACARHSKAYSLKHNCILYSVNQLRFAKYLPDLTSIEYCGQKCSNEFNLSHVEALVKAISGSPNYATANHVVTILAPLSTMNGQSPMRPRNLLVRSPPGVTVGNQLVIRRLSRIWREDISKYTVATNAALIELSSTSEIEKEDGLSLNRCAFELRMTITITAR</sequence>
<accession>A0A3N4HZF4</accession>
<dbReference type="EMBL" id="ML119709">
    <property type="protein sequence ID" value="RPA78577.1"/>
    <property type="molecule type" value="Genomic_DNA"/>
</dbReference>
<organism evidence="2 3">
    <name type="scientific">Ascobolus immersus RN42</name>
    <dbReference type="NCBI Taxonomy" id="1160509"/>
    <lineage>
        <taxon>Eukaryota</taxon>
        <taxon>Fungi</taxon>
        <taxon>Dikarya</taxon>
        <taxon>Ascomycota</taxon>
        <taxon>Pezizomycotina</taxon>
        <taxon>Pezizomycetes</taxon>
        <taxon>Pezizales</taxon>
        <taxon>Ascobolaceae</taxon>
        <taxon>Ascobolus</taxon>
    </lineage>
</organism>
<feature type="region of interest" description="Disordered" evidence="1">
    <location>
        <begin position="1"/>
        <end position="21"/>
    </location>
</feature>
<protein>
    <submittedName>
        <fullName evidence="2">Uncharacterized protein</fullName>
    </submittedName>
</protein>
<gene>
    <name evidence="2" type="ORF">BJ508DRAFT_378203</name>
</gene>
<dbReference type="Proteomes" id="UP000275078">
    <property type="component" value="Unassembled WGS sequence"/>
</dbReference>
<evidence type="ECO:0000256" key="1">
    <source>
        <dbReference type="SAM" id="MobiDB-lite"/>
    </source>
</evidence>
<proteinExistence type="predicted"/>
<dbReference type="AlphaFoldDB" id="A0A3N4HZF4"/>
<evidence type="ECO:0000313" key="2">
    <source>
        <dbReference type="EMBL" id="RPA78577.1"/>
    </source>
</evidence>
<name>A0A3N4HZF4_ASCIM</name>